<dbReference type="SUPFAM" id="SSF53474">
    <property type="entry name" value="alpha/beta-Hydrolases"/>
    <property type="match status" value="1"/>
</dbReference>
<dbReference type="SUPFAM" id="SSF49452">
    <property type="entry name" value="Starch-binding domain-like"/>
    <property type="match status" value="1"/>
</dbReference>
<evidence type="ECO:0000313" key="3">
    <source>
        <dbReference type="Proteomes" id="UP000585050"/>
    </source>
</evidence>
<dbReference type="Pfam" id="PF00686">
    <property type="entry name" value="CBM_20"/>
    <property type="match status" value="1"/>
</dbReference>
<proteinExistence type="predicted"/>
<dbReference type="AlphaFoldDB" id="A0A7X8SJM2"/>
<accession>A0A7X8SJM2</accession>
<keyword evidence="3" id="KW-1185">Reference proteome</keyword>
<sequence>MKNYYILPFLFILFFGCNSSNKDEITVTWKVELNHPTDKIIHIVGNQEYLGYWNPSVVTMKKVDELHWEFTHSVEKGKLIEFKYALGDWKFQAADGNGVEKQNEEFIAPKKDTTIVTHIPQWTTGEEKKIQGQITGHVKYHKKFHYDGLIDRDIIVWLPPSYNTKKDKRYPVLYMHDGQNIIDPKTSSFGVDWQVDETVDSLIQANQLEEIIIVGSYCTQDRTDDYGDTEKGKLYRKSLAVDLKKFIDDNYRTKTDKQNTLVAGSSMGGLVSFMIAWEYPDVFKGAICMSPAFKYEEFDYINSIIKDPKKDLVLYIDNGGKQVDIVLQPGVEKMEKVLLNKGYKLNKDLFVVVDKQARHSEGDWAKRFPKAIEIFFKKQ</sequence>
<dbReference type="Gene3D" id="3.40.50.1820">
    <property type="entry name" value="alpha/beta hydrolase"/>
    <property type="match status" value="1"/>
</dbReference>
<dbReference type="InterPro" id="IPR002044">
    <property type="entry name" value="CBM20"/>
</dbReference>
<dbReference type="Proteomes" id="UP000585050">
    <property type="component" value="Unassembled WGS sequence"/>
</dbReference>
<evidence type="ECO:0000313" key="2">
    <source>
        <dbReference type="EMBL" id="NLR91327.1"/>
    </source>
</evidence>
<evidence type="ECO:0000259" key="1">
    <source>
        <dbReference type="PROSITE" id="PS51166"/>
    </source>
</evidence>
<dbReference type="GO" id="GO:2001070">
    <property type="term" value="F:starch binding"/>
    <property type="evidence" value="ECO:0007669"/>
    <property type="project" value="InterPro"/>
</dbReference>
<protein>
    <submittedName>
        <fullName evidence="2">Prolyl oligopeptidase family serine peptidase</fullName>
    </submittedName>
</protein>
<dbReference type="RefSeq" id="WP_168882019.1">
    <property type="nucleotide sequence ID" value="NZ_JABAIL010000002.1"/>
</dbReference>
<organism evidence="2 3">
    <name type="scientific">Flammeovirga agarivorans</name>
    <dbReference type="NCBI Taxonomy" id="2726742"/>
    <lineage>
        <taxon>Bacteria</taxon>
        <taxon>Pseudomonadati</taxon>
        <taxon>Bacteroidota</taxon>
        <taxon>Cytophagia</taxon>
        <taxon>Cytophagales</taxon>
        <taxon>Flammeovirgaceae</taxon>
        <taxon>Flammeovirga</taxon>
    </lineage>
</organism>
<dbReference type="PROSITE" id="PS51166">
    <property type="entry name" value="CBM20"/>
    <property type="match status" value="1"/>
</dbReference>
<gene>
    <name evidence="2" type="ORF">HGP29_08920</name>
</gene>
<dbReference type="InterPro" id="IPR000801">
    <property type="entry name" value="Esterase-like"/>
</dbReference>
<dbReference type="Pfam" id="PF00756">
    <property type="entry name" value="Esterase"/>
    <property type="match status" value="1"/>
</dbReference>
<dbReference type="Gene3D" id="2.60.40.10">
    <property type="entry name" value="Immunoglobulins"/>
    <property type="match status" value="1"/>
</dbReference>
<dbReference type="EMBL" id="JABAIL010000002">
    <property type="protein sequence ID" value="NLR91327.1"/>
    <property type="molecule type" value="Genomic_DNA"/>
</dbReference>
<name>A0A7X8SJM2_9BACT</name>
<feature type="domain" description="CBM20" evidence="1">
    <location>
        <begin position="19"/>
        <end position="124"/>
    </location>
</feature>
<dbReference type="InterPro" id="IPR050583">
    <property type="entry name" value="Mycobacterial_A85_antigen"/>
</dbReference>
<reference evidence="2 3" key="1">
    <citation type="submission" date="2020-04" db="EMBL/GenBank/DDBJ databases">
        <title>Flammeovirga sp. SR4, a novel species isolated from seawater.</title>
        <authorList>
            <person name="Wang X."/>
        </authorList>
    </citation>
    <scope>NUCLEOTIDE SEQUENCE [LARGE SCALE GENOMIC DNA]</scope>
    <source>
        <strain evidence="2 3">SR4</strain>
    </source>
</reference>
<dbReference type="InterPro" id="IPR029058">
    <property type="entry name" value="AB_hydrolase_fold"/>
</dbReference>
<dbReference type="PANTHER" id="PTHR48098">
    <property type="entry name" value="ENTEROCHELIN ESTERASE-RELATED"/>
    <property type="match status" value="1"/>
</dbReference>
<dbReference type="SMART" id="SM01065">
    <property type="entry name" value="CBM_2"/>
    <property type="match status" value="1"/>
</dbReference>
<dbReference type="InterPro" id="IPR013784">
    <property type="entry name" value="Carb-bd-like_fold"/>
</dbReference>
<dbReference type="PANTHER" id="PTHR48098:SF6">
    <property type="entry name" value="FERRI-BACILLIBACTIN ESTERASE BESA"/>
    <property type="match status" value="1"/>
</dbReference>
<dbReference type="PROSITE" id="PS51257">
    <property type="entry name" value="PROKAR_LIPOPROTEIN"/>
    <property type="match status" value="1"/>
</dbReference>
<comment type="caution">
    <text evidence="2">The sequence shown here is derived from an EMBL/GenBank/DDBJ whole genome shotgun (WGS) entry which is preliminary data.</text>
</comment>
<dbReference type="InterPro" id="IPR013783">
    <property type="entry name" value="Ig-like_fold"/>
</dbReference>